<feature type="coiled-coil region" evidence="1">
    <location>
        <begin position="84"/>
        <end position="111"/>
    </location>
</feature>
<evidence type="ECO:0000256" key="2">
    <source>
        <dbReference type="SAM" id="MobiDB-lite"/>
    </source>
</evidence>
<dbReference type="Pfam" id="PF05699">
    <property type="entry name" value="Dimer_Tnp_hAT"/>
    <property type="match status" value="1"/>
</dbReference>
<evidence type="ECO:0000259" key="3">
    <source>
        <dbReference type="Pfam" id="PF05699"/>
    </source>
</evidence>
<dbReference type="Proteomes" id="UP000663856">
    <property type="component" value="Unassembled WGS sequence"/>
</dbReference>
<proteinExistence type="predicted"/>
<organism evidence="4 5">
    <name type="scientific">Rotaria magnacalcarata</name>
    <dbReference type="NCBI Taxonomy" id="392030"/>
    <lineage>
        <taxon>Eukaryota</taxon>
        <taxon>Metazoa</taxon>
        <taxon>Spiralia</taxon>
        <taxon>Gnathifera</taxon>
        <taxon>Rotifera</taxon>
        <taxon>Eurotatoria</taxon>
        <taxon>Bdelloidea</taxon>
        <taxon>Philodinida</taxon>
        <taxon>Philodinidae</taxon>
        <taxon>Rotaria</taxon>
    </lineage>
</organism>
<protein>
    <recommendedName>
        <fullName evidence="3">HAT C-terminal dimerisation domain-containing protein</fullName>
    </recommendedName>
</protein>
<evidence type="ECO:0000313" key="5">
    <source>
        <dbReference type="Proteomes" id="UP000663856"/>
    </source>
</evidence>
<gene>
    <name evidence="4" type="ORF">WKI299_LOCUS10076</name>
</gene>
<keyword evidence="1" id="KW-0175">Coiled coil</keyword>
<dbReference type="AlphaFoldDB" id="A0A816PNK3"/>
<dbReference type="PANTHER" id="PTHR47611:SF1">
    <property type="entry name" value="CCHC-TYPE DOMAIN-CONTAINING PROTEIN"/>
    <property type="match status" value="1"/>
</dbReference>
<dbReference type="InterPro" id="IPR008906">
    <property type="entry name" value="HATC_C_dom"/>
</dbReference>
<dbReference type="SUPFAM" id="SSF53098">
    <property type="entry name" value="Ribonuclease H-like"/>
    <property type="match status" value="1"/>
</dbReference>
<evidence type="ECO:0000313" key="4">
    <source>
        <dbReference type="EMBL" id="CAF2050643.1"/>
    </source>
</evidence>
<dbReference type="InterPro" id="IPR012337">
    <property type="entry name" value="RNaseH-like_sf"/>
</dbReference>
<evidence type="ECO:0000256" key="1">
    <source>
        <dbReference type="SAM" id="Coils"/>
    </source>
</evidence>
<dbReference type="PANTHER" id="PTHR47611">
    <property type="entry name" value="HAT DIMERISATION DOMAIN, C-TERMINAL"/>
    <property type="match status" value="1"/>
</dbReference>
<feature type="domain" description="HAT C-terminal dimerisation" evidence="3">
    <location>
        <begin position="183"/>
        <end position="249"/>
    </location>
</feature>
<comment type="caution">
    <text evidence="4">The sequence shown here is derived from an EMBL/GenBank/DDBJ whole genome shotgun (WGS) entry which is preliminary data.</text>
</comment>
<name>A0A816PNK3_9BILA</name>
<reference evidence="4" key="1">
    <citation type="submission" date="2021-02" db="EMBL/GenBank/DDBJ databases">
        <authorList>
            <person name="Nowell W R."/>
        </authorList>
    </citation>
    <scope>NUCLEOTIDE SEQUENCE</scope>
</reference>
<dbReference type="EMBL" id="CAJNRF010003457">
    <property type="protein sequence ID" value="CAF2050643.1"/>
    <property type="molecule type" value="Genomic_DNA"/>
</dbReference>
<accession>A0A816PNK3</accession>
<feature type="compositionally biased region" description="Polar residues" evidence="2">
    <location>
        <begin position="119"/>
        <end position="137"/>
    </location>
</feature>
<dbReference type="GO" id="GO:0046983">
    <property type="term" value="F:protein dimerization activity"/>
    <property type="evidence" value="ECO:0007669"/>
    <property type="project" value="InterPro"/>
</dbReference>
<sequence length="255" mass="28122">MTLLSTSSISYSTITINDNGGIQISNTNNSTSYRDLLSSDQSDDDEILTNSTVMIKQKSTGLATRPEVLSYFLVQDNDGSLQQAALMQNALSKARREIKQKHKELSKTQSSTIVTLASSTPRNTTNQSTSTINVHTQTKNDKNNRLTKFLKSVDKDVHNQNDSVKTIGEEILLYGSLCRKNPTIDGITFWKAHGEQLPLLKGMAAVYLSTPATSVPSESAFSLSAYVGRKERARLSPENLSYSVFLKDKLLSSFE</sequence>
<feature type="region of interest" description="Disordered" evidence="2">
    <location>
        <begin position="119"/>
        <end position="140"/>
    </location>
</feature>